<protein>
    <submittedName>
        <fullName evidence="1">Uncharacterized protein</fullName>
    </submittedName>
</protein>
<accession>A0A0E9XEM4</accession>
<evidence type="ECO:0000313" key="1">
    <source>
        <dbReference type="EMBL" id="JAI00144.1"/>
    </source>
</evidence>
<proteinExistence type="predicted"/>
<organism evidence="1">
    <name type="scientific">Anguilla anguilla</name>
    <name type="common">European freshwater eel</name>
    <name type="synonym">Muraena anguilla</name>
    <dbReference type="NCBI Taxonomy" id="7936"/>
    <lineage>
        <taxon>Eukaryota</taxon>
        <taxon>Metazoa</taxon>
        <taxon>Chordata</taxon>
        <taxon>Craniata</taxon>
        <taxon>Vertebrata</taxon>
        <taxon>Euteleostomi</taxon>
        <taxon>Actinopterygii</taxon>
        <taxon>Neopterygii</taxon>
        <taxon>Teleostei</taxon>
        <taxon>Anguilliformes</taxon>
        <taxon>Anguillidae</taxon>
        <taxon>Anguilla</taxon>
    </lineage>
</organism>
<reference evidence="1" key="1">
    <citation type="submission" date="2014-11" db="EMBL/GenBank/DDBJ databases">
        <authorList>
            <person name="Amaro Gonzalez C."/>
        </authorList>
    </citation>
    <scope>NUCLEOTIDE SEQUENCE</scope>
</reference>
<reference evidence="1" key="2">
    <citation type="journal article" date="2015" name="Fish Shellfish Immunol.">
        <title>Early steps in the European eel (Anguilla anguilla)-Vibrio vulnificus interaction in the gills: Role of the RtxA13 toxin.</title>
        <authorList>
            <person name="Callol A."/>
            <person name="Pajuelo D."/>
            <person name="Ebbesson L."/>
            <person name="Teles M."/>
            <person name="MacKenzie S."/>
            <person name="Amaro C."/>
        </authorList>
    </citation>
    <scope>NUCLEOTIDE SEQUENCE</scope>
</reference>
<sequence>MTVKAFRTEDKSNF</sequence>
<name>A0A0E9XEM4_ANGAN</name>
<dbReference type="EMBL" id="GBXM01008434">
    <property type="protein sequence ID" value="JAI00144.1"/>
    <property type="molecule type" value="Transcribed_RNA"/>
</dbReference>